<feature type="region of interest" description="Disordered" evidence="1">
    <location>
        <begin position="184"/>
        <end position="257"/>
    </location>
</feature>
<dbReference type="GeneID" id="20648089"/>
<evidence type="ECO:0000313" key="3">
    <source>
        <dbReference type="Proteomes" id="UP000002640"/>
    </source>
</evidence>
<gene>
    <name evidence="2" type="ORF">PHYSODRAFT_341520</name>
</gene>
<dbReference type="EMBL" id="JH159164">
    <property type="protein sequence ID" value="EGZ06234.1"/>
    <property type="molecule type" value="Genomic_DNA"/>
</dbReference>
<dbReference type="AlphaFoldDB" id="G5ADI1"/>
<reference evidence="2 3" key="1">
    <citation type="journal article" date="2006" name="Science">
        <title>Phytophthora genome sequences uncover evolutionary origins and mechanisms of pathogenesis.</title>
        <authorList>
            <person name="Tyler B.M."/>
            <person name="Tripathy S."/>
            <person name="Zhang X."/>
            <person name="Dehal P."/>
            <person name="Jiang R.H."/>
            <person name="Aerts A."/>
            <person name="Arredondo F.D."/>
            <person name="Baxter L."/>
            <person name="Bensasson D."/>
            <person name="Beynon J.L."/>
            <person name="Chapman J."/>
            <person name="Damasceno C.M."/>
            <person name="Dorrance A.E."/>
            <person name="Dou D."/>
            <person name="Dickerman A.W."/>
            <person name="Dubchak I.L."/>
            <person name="Garbelotto M."/>
            <person name="Gijzen M."/>
            <person name="Gordon S.G."/>
            <person name="Govers F."/>
            <person name="Grunwald N.J."/>
            <person name="Huang W."/>
            <person name="Ivors K.L."/>
            <person name="Jones R.W."/>
            <person name="Kamoun S."/>
            <person name="Krampis K."/>
            <person name="Lamour K.H."/>
            <person name="Lee M.K."/>
            <person name="McDonald W.H."/>
            <person name="Medina M."/>
            <person name="Meijer H.J."/>
            <person name="Nordberg E.K."/>
            <person name="Maclean D.J."/>
            <person name="Ospina-Giraldo M.D."/>
            <person name="Morris P.F."/>
            <person name="Phuntumart V."/>
            <person name="Putnam N.H."/>
            <person name="Rash S."/>
            <person name="Rose J.K."/>
            <person name="Sakihama Y."/>
            <person name="Salamov A.A."/>
            <person name="Savidor A."/>
            <person name="Scheuring C.F."/>
            <person name="Smith B.M."/>
            <person name="Sobral B.W."/>
            <person name="Terry A."/>
            <person name="Torto-Alalibo T.A."/>
            <person name="Win J."/>
            <person name="Xu Z."/>
            <person name="Zhang H."/>
            <person name="Grigoriev I.V."/>
            <person name="Rokhsar D.S."/>
            <person name="Boore J.L."/>
        </authorList>
    </citation>
    <scope>NUCLEOTIDE SEQUENCE [LARGE SCALE GENOMIC DNA]</scope>
    <source>
        <strain evidence="2 3">P6497</strain>
    </source>
</reference>
<keyword evidence="3" id="KW-1185">Reference proteome</keyword>
<name>G5ADI1_PHYSP</name>
<feature type="compositionally biased region" description="Basic and acidic residues" evidence="1">
    <location>
        <begin position="217"/>
        <end position="235"/>
    </location>
</feature>
<proteinExistence type="predicted"/>
<dbReference type="InParanoid" id="G5ADI1"/>
<feature type="compositionally biased region" description="Polar residues" evidence="1">
    <location>
        <begin position="68"/>
        <end position="86"/>
    </location>
</feature>
<evidence type="ECO:0000313" key="2">
    <source>
        <dbReference type="EMBL" id="EGZ06234.1"/>
    </source>
</evidence>
<sequence>MLNPRFAWGSRDVDALCCLAVDAGGEGAGIALWYGKSGELEIGPNSVELSDSSVESTLKKRESDRVQNSEQSEQNLRPRAQTSSECEVSRDGFVPPLINRPEHGPERARVGTADKLNELSELSETDKANETDELSETNEAVLDFGRRLQTTDAAWLYDLPNSRARHEACFMVVIQGPQLSRASEFESAPATEKTSMATLVPTRGKKSGKSRRVTRHSPKELLTRTDDDDASGRGNDDDEDEHETQDPPGQTKPHEDE</sequence>
<evidence type="ECO:0000256" key="1">
    <source>
        <dbReference type="SAM" id="MobiDB-lite"/>
    </source>
</evidence>
<feature type="compositionally biased region" description="Basic and acidic residues" evidence="1">
    <location>
        <begin position="57"/>
        <end position="67"/>
    </location>
</feature>
<organism evidence="2 3">
    <name type="scientific">Phytophthora sojae (strain P6497)</name>
    <name type="common">Soybean stem and root rot agent</name>
    <name type="synonym">Phytophthora megasperma f. sp. glycines</name>
    <dbReference type="NCBI Taxonomy" id="1094619"/>
    <lineage>
        <taxon>Eukaryota</taxon>
        <taxon>Sar</taxon>
        <taxon>Stramenopiles</taxon>
        <taxon>Oomycota</taxon>
        <taxon>Peronosporomycetes</taxon>
        <taxon>Peronosporales</taxon>
        <taxon>Peronosporaceae</taxon>
        <taxon>Phytophthora</taxon>
    </lineage>
</organism>
<dbReference type="Proteomes" id="UP000002640">
    <property type="component" value="Unassembled WGS sequence"/>
</dbReference>
<dbReference type="RefSeq" id="XP_009538131.1">
    <property type="nucleotide sequence ID" value="XM_009539836.1"/>
</dbReference>
<accession>G5ADI1</accession>
<feature type="compositionally biased region" description="Basic residues" evidence="1">
    <location>
        <begin position="203"/>
        <end position="216"/>
    </location>
</feature>
<feature type="region of interest" description="Disordered" evidence="1">
    <location>
        <begin position="48"/>
        <end position="113"/>
    </location>
</feature>
<feature type="compositionally biased region" description="Basic and acidic residues" evidence="1">
    <location>
        <begin position="100"/>
        <end position="109"/>
    </location>
</feature>
<dbReference type="KEGG" id="psoj:PHYSODRAFT_341520"/>
<protein>
    <submittedName>
        <fullName evidence="2">Uncharacterized protein</fullName>
    </submittedName>
</protein>